<dbReference type="AlphaFoldDB" id="A0A4P1RLP1"/>
<protein>
    <submittedName>
        <fullName evidence="1">Uncharacterized protein</fullName>
    </submittedName>
</protein>
<name>A0A4P1RLP1_LUPAN</name>
<proteinExistence type="predicted"/>
<gene>
    <name evidence="1" type="ORF">TanjilG_08127</name>
</gene>
<organism evidence="1 2">
    <name type="scientific">Lupinus angustifolius</name>
    <name type="common">Narrow-leaved blue lupine</name>
    <dbReference type="NCBI Taxonomy" id="3871"/>
    <lineage>
        <taxon>Eukaryota</taxon>
        <taxon>Viridiplantae</taxon>
        <taxon>Streptophyta</taxon>
        <taxon>Embryophyta</taxon>
        <taxon>Tracheophyta</taxon>
        <taxon>Spermatophyta</taxon>
        <taxon>Magnoliopsida</taxon>
        <taxon>eudicotyledons</taxon>
        <taxon>Gunneridae</taxon>
        <taxon>Pentapetalae</taxon>
        <taxon>rosids</taxon>
        <taxon>fabids</taxon>
        <taxon>Fabales</taxon>
        <taxon>Fabaceae</taxon>
        <taxon>Papilionoideae</taxon>
        <taxon>50 kb inversion clade</taxon>
        <taxon>genistoids sensu lato</taxon>
        <taxon>core genistoids</taxon>
        <taxon>Genisteae</taxon>
        <taxon>Lupinus</taxon>
    </lineage>
</organism>
<accession>A0A4P1RLP1</accession>
<keyword evidence="2" id="KW-1185">Reference proteome</keyword>
<evidence type="ECO:0000313" key="2">
    <source>
        <dbReference type="Proteomes" id="UP000188354"/>
    </source>
</evidence>
<evidence type="ECO:0000313" key="1">
    <source>
        <dbReference type="EMBL" id="OIW13094.1"/>
    </source>
</evidence>
<dbReference type="Gramene" id="OIW13094">
    <property type="protein sequence ID" value="OIW13094"/>
    <property type="gene ID" value="TanjilG_08127"/>
</dbReference>
<sequence length="86" mass="9069">MLNLINSYPSISDHGRFKHGVVADKGVADIGEDVADAEEVAIADIGEDVADAEGVAALAMVQCIPCIPVESIHQVLDALCYDIPYT</sequence>
<dbReference type="Proteomes" id="UP000188354">
    <property type="component" value="Chromosome LG04"/>
</dbReference>
<dbReference type="EMBL" id="CM007364">
    <property type="protein sequence ID" value="OIW13094.1"/>
    <property type="molecule type" value="Genomic_DNA"/>
</dbReference>
<reference evidence="1 2" key="1">
    <citation type="journal article" date="2017" name="Plant Biotechnol. J.">
        <title>A comprehensive draft genome sequence for lupin (Lupinus angustifolius), an emerging health food: insights into plant-microbe interactions and legume evolution.</title>
        <authorList>
            <person name="Hane J.K."/>
            <person name="Ming Y."/>
            <person name="Kamphuis L.G."/>
            <person name="Nelson M.N."/>
            <person name="Garg G."/>
            <person name="Atkins C.A."/>
            <person name="Bayer P.E."/>
            <person name="Bravo A."/>
            <person name="Bringans S."/>
            <person name="Cannon S."/>
            <person name="Edwards D."/>
            <person name="Foley R."/>
            <person name="Gao L.L."/>
            <person name="Harrison M.J."/>
            <person name="Huang W."/>
            <person name="Hurgobin B."/>
            <person name="Li S."/>
            <person name="Liu C.W."/>
            <person name="McGrath A."/>
            <person name="Morahan G."/>
            <person name="Murray J."/>
            <person name="Weller J."/>
            <person name="Jian J."/>
            <person name="Singh K.B."/>
        </authorList>
    </citation>
    <scope>NUCLEOTIDE SEQUENCE [LARGE SCALE GENOMIC DNA]</scope>
    <source>
        <strain evidence="2">cv. Tanjil</strain>
        <tissue evidence="1">Whole plant</tissue>
    </source>
</reference>